<dbReference type="SMART" id="SM00382">
    <property type="entry name" value="AAA"/>
    <property type="match status" value="1"/>
</dbReference>
<protein>
    <submittedName>
        <fullName evidence="6">ABC-2 type transport system ATP-binding protein</fullName>
    </submittedName>
</protein>
<dbReference type="AlphaFoldDB" id="A0A1G9NG96"/>
<dbReference type="RefSeq" id="WP_074597702.1">
    <property type="nucleotide sequence ID" value="NZ_FNHF01000001.1"/>
</dbReference>
<dbReference type="SUPFAM" id="SSF52540">
    <property type="entry name" value="P-loop containing nucleoside triphosphate hydrolases"/>
    <property type="match status" value="1"/>
</dbReference>
<dbReference type="EMBL" id="FNHF01000001">
    <property type="protein sequence ID" value="SDL85077.1"/>
    <property type="molecule type" value="Genomic_DNA"/>
</dbReference>
<dbReference type="InterPro" id="IPR003439">
    <property type="entry name" value="ABC_transporter-like_ATP-bd"/>
</dbReference>
<dbReference type="PANTHER" id="PTHR43335:SF4">
    <property type="entry name" value="ABC TRANSPORTER, ATP-BINDING PROTEIN"/>
    <property type="match status" value="1"/>
</dbReference>
<dbReference type="GO" id="GO:0005524">
    <property type="term" value="F:ATP binding"/>
    <property type="evidence" value="ECO:0007669"/>
    <property type="project" value="UniProtKB-KW"/>
</dbReference>
<dbReference type="Gene3D" id="3.40.50.300">
    <property type="entry name" value="P-loop containing nucleotide triphosphate hydrolases"/>
    <property type="match status" value="1"/>
</dbReference>
<dbReference type="Pfam" id="PF00005">
    <property type="entry name" value="ABC_tran"/>
    <property type="match status" value="1"/>
</dbReference>
<feature type="domain" description="ABC transporter" evidence="5">
    <location>
        <begin position="4"/>
        <end position="232"/>
    </location>
</feature>
<dbReference type="PANTHER" id="PTHR43335">
    <property type="entry name" value="ABC TRANSPORTER, ATP-BINDING PROTEIN"/>
    <property type="match status" value="1"/>
</dbReference>
<gene>
    <name evidence="6" type="ORF">SAMN05216244_0973</name>
</gene>
<keyword evidence="4 6" id="KW-0067">ATP-binding</keyword>
<dbReference type="InterPro" id="IPR003593">
    <property type="entry name" value="AAA+_ATPase"/>
</dbReference>
<reference evidence="7" key="1">
    <citation type="submission" date="2016-10" db="EMBL/GenBank/DDBJ databases">
        <authorList>
            <person name="Varghese N."/>
            <person name="Submissions S."/>
        </authorList>
    </citation>
    <scope>NUCLEOTIDE SEQUENCE [LARGE SCALE GENOMIC DNA]</scope>
    <source>
        <strain evidence="7">CGMCC 1.6199</strain>
    </source>
</reference>
<organism evidence="6 7">
    <name type="scientific">Sediminibacillus halophilus</name>
    <dbReference type="NCBI Taxonomy" id="482461"/>
    <lineage>
        <taxon>Bacteria</taxon>
        <taxon>Bacillati</taxon>
        <taxon>Bacillota</taxon>
        <taxon>Bacilli</taxon>
        <taxon>Bacillales</taxon>
        <taxon>Bacillaceae</taxon>
        <taxon>Sediminibacillus</taxon>
    </lineage>
</organism>
<evidence type="ECO:0000313" key="6">
    <source>
        <dbReference type="EMBL" id="SDL85077.1"/>
    </source>
</evidence>
<sequence length="311" mass="35024">METIRTENLTKNFQGVKAVDHVSLTVDQGDIYGFLGLNGAGKTTTIRMLLGMIRPTSGACYIKGRKIAANSHHVWHHVGYMVETPYAYPELTVKENLLLVQKIRGVKDSSTVPRIINRLQLNKYEHKKVRHLSMGNAQRLGIAKALLHEPEILVLDEPTNGLDPAGIVEIRQLIQDLAHQHGKTIFISSHILGEIARTATKIAIIDDGRLIQELKKEELDYHLSVTLKVKTRDVKYTERILSHAGYQVTDGKEGYLEIKNREAINHPDIVNSFLVNAGYPPTKLFVEEEDLEAYFLRITGREGVSDHEIIL</sequence>
<keyword evidence="7" id="KW-1185">Reference proteome</keyword>
<evidence type="ECO:0000313" key="7">
    <source>
        <dbReference type="Proteomes" id="UP000182347"/>
    </source>
</evidence>
<name>A0A1G9NG96_9BACI</name>
<keyword evidence="3" id="KW-0547">Nucleotide-binding</keyword>
<evidence type="ECO:0000256" key="2">
    <source>
        <dbReference type="ARBA" id="ARBA00022448"/>
    </source>
</evidence>
<proteinExistence type="inferred from homology"/>
<evidence type="ECO:0000256" key="1">
    <source>
        <dbReference type="ARBA" id="ARBA00005417"/>
    </source>
</evidence>
<keyword evidence="2" id="KW-0813">Transport</keyword>
<dbReference type="GO" id="GO:0016887">
    <property type="term" value="F:ATP hydrolysis activity"/>
    <property type="evidence" value="ECO:0007669"/>
    <property type="project" value="InterPro"/>
</dbReference>
<dbReference type="PROSITE" id="PS50893">
    <property type="entry name" value="ABC_TRANSPORTER_2"/>
    <property type="match status" value="1"/>
</dbReference>
<accession>A0A1G9NG96</accession>
<evidence type="ECO:0000259" key="5">
    <source>
        <dbReference type="PROSITE" id="PS50893"/>
    </source>
</evidence>
<comment type="similarity">
    <text evidence="1">Belongs to the ABC transporter superfamily.</text>
</comment>
<evidence type="ECO:0000256" key="3">
    <source>
        <dbReference type="ARBA" id="ARBA00022741"/>
    </source>
</evidence>
<evidence type="ECO:0000256" key="4">
    <source>
        <dbReference type="ARBA" id="ARBA00022840"/>
    </source>
</evidence>
<dbReference type="STRING" id="482461.SAMN05216244_0973"/>
<dbReference type="Proteomes" id="UP000182347">
    <property type="component" value="Unassembled WGS sequence"/>
</dbReference>
<dbReference type="InterPro" id="IPR027417">
    <property type="entry name" value="P-loop_NTPase"/>
</dbReference>